<evidence type="ECO:0000256" key="1">
    <source>
        <dbReference type="SAM" id="MobiDB-lite"/>
    </source>
</evidence>
<reference evidence="3" key="1">
    <citation type="submission" date="2018-06" db="EMBL/GenBank/DDBJ databases">
        <authorList>
            <person name="Zhirakovskaya E."/>
        </authorList>
    </citation>
    <scope>NUCLEOTIDE SEQUENCE</scope>
</reference>
<gene>
    <name evidence="3" type="ORF">MNBD_BACTEROID07-301</name>
</gene>
<dbReference type="PROSITE" id="PS50994">
    <property type="entry name" value="INTEGRASE"/>
    <property type="match status" value="1"/>
</dbReference>
<accession>A0A3B0VAG6</accession>
<dbReference type="PANTHER" id="PTHR37984">
    <property type="entry name" value="PROTEIN CBG26694"/>
    <property type="match status" value="1"/>
</dbReference>
<dbReference type="GO" id="GO:0015074">
    <property type="term" value="P:DNA integration"/>
    <property type="evidence" value="ECO:0007669"/>
    <property type="project" value="InterPro"/>
</dbReference>
<feature type="domain" description="Integrase catalytic" evidence="2">
    <location>
        <begin position="162"/>
        <end position="330"/>
    </location>
</feature>
<dbReference type="AlphaFoldDB" id="A0A3B0VAG6"/>
<dbReference type="Gene3D" id="3.30.420.10">
    <property type="entry name" value="Ribonuclease H-like superfamily/Ribonuclease H"/>
    <property type="match status" value="1"/>
</dbReference>
<feature type="compositionally biased region" description="Basic and acidic residues" evidence="1">
    <location>
        <begin position="93"/>
        <end position="129"/>
    </location>
</feature>
<dbReference type="InterPro" id="IPR050951">
    <property type="entry name" value="Retrovirus_Pol_polyprotein"/>
</dbReference>
<feature type="region of interest" description="Disordered" evidence="1">
    <location>
        <begin position="60"/>
        <end position="171"/>
    </location>
</feature>
<organism evidence="3">
    <name type="scientific">hydrothermal vent metagenome</name>
    <dbReference type="NCBI Taxonomy" id="652676"/>
    <lineage>
        <taxon>unclassified sequences</taxon>
        <taxon>metagenomes</taxon>
        <taxon>ecological metagenomes</taxon>
    </lineage>
</organism>
<sequence>CFVPYEHEGEIKLPAVSGSSGKLVVEQTAKEKEERWYPGQVFGDEELSYEEAMKQFVTDSQVEIERPETQISPEAAERAQKKAEKKKVRQKERKLQTERLQMRQNREQEDAEWKKVKEERRQEKIDRKAKQVVGSKSPYGSKKESDEAWSKKRQRRQEKVAQRQQENEQWRQKRQEIREQLQRKRLVTAWIAILVITDNCTRQCLRLPLFVAGSRVTSEMVVDTLRELLPSELQFLISDRGVHFTAQVFQQLAEDEEFVHVLIARHRPQSNGIAERFVRTLKEWLRYKTWPSDEELTVLLDTFWHMYNDRPHQGLPISGLSPNEFANRLWLF</sequence>
<name>A0A3B0VAG6_9ZZZZ</name>
<feature type="compositionally biased region" description="Basic and acidic residues" evidence="1">
    <location>
        <begin position="141"/>
        <end position="150"/>
    </location>
</feature>
<protein>
    <recommendedName>
        <fullName evidence="2">Integrase catalytic domain-containing protein</fullName>
    </recommendedName>
</protein>
<evidence type="ECO:0000259" key="2">
    <source>
        <dbReference type="PROSITE" id="PS50994"/>
    </source>
</evidence>
<dbReference type="InterPro" id="IPR001584">
    <property type="entry name" value="Integrase_cat-core"/>
</dbReference>
<feature type="non-terminal residue" evidence="3">
    <location>
        <position position="1"/>
    </location>
</feature>
<dbReference type="PANTHER" id="PTHR37984:SF5">
    <property type="entry name" value="PROTEIN NYNRIN-LIKE"/>
    <property type="match status" value="1"/>
</dbReference>
<dbReference type="InterPro" id="IPR012337">
    <property type="entry name" value="RNaseH-like_sf"/>
</dbReference>
<dbReference type="EMBL" id="UOET01000306">
    <property type="protein sequence ID" value="VAW28996.1"/>
    <property type="molecule type" value="Genomic_DNA"/>
</dbReference>
<dbReference type="SUPFAM" id="SSF53098">
    <property type="entry name" value="Ribonuclease H-like"/>
    <property type="match status" value="1"/>
</dbReference>
<dbReference type="Pfam" id="PF13683">
    <property type="entry name" value="rve_3"/>
    <property type="match status" value="1"/>
</dbReference>
<feature type="compositionally biased region" description="Basic residues" evidence="1">
    <location>
        <begin position="83"/>
        <end position="92"/>
    </location>
</feature>
<evidence type="ECO:0000313" key="3">
    <source>
        <dbReference type="EMBL" id="VAW28996.1"/>
    </source>
</evidence>
<dbReference type="GO" id="GO:0003676">
    <property type="term" value="F:nucleic acid binding"/>
    <property type="evidence" value="ECO:0007669"/>
    <property type="project" value="InterPro"/>
</dbReference>
<feature type="compositionally biased region" description="Basic and acidic residues" evidence="1">
    <location>
        <begin position="157"/>
        <end position="171"/>
    </location>
</feature>
<dbReference type="InterPro" id="IPR036397">
    <property type="entry name" value="RNaseH_sf"/>
</dbReference>
<proteinExistence type="predicted"/>